<proteinExistence type="predicted"/>
<gene>
    <name evidence="3" type="ORF">U6A24_07260</name>
</gene>
<protein>
    <submittedName>
        <fullName evidence="3">DUF547 domain-containing protein</fullName>
    </submittedName>
</protein>
<accession>A0ABU5ZTA2</accession>
<dbReference type="PANTHER" id="PTHR46361">
    <property type="entry name" value="ELECTRON CARRIER/ PROTEIN DISULFIDE OXIDOREDUCTASE"/>
    <property type="match status" value="1"/>
</dbReference>
<dbReference type="InterPro" id="IPR006869">
    <property type="entry name" value="DUF547"/>
</dbReference>
<feature type="region of interest" description="Disordered" evidence="1">
    <location>
        <begin position="75"/>
        <end position="111"/>
    </location>
</feature>
<organism evidence="3 4">
    <name type="scientific">Aquimarina gracilis</name>
    <dbReference type="NCBI Taxonomy" id="874422"/>
    <lineage>
        <taxon>Bacteria</taxon>
        <taxon>Pseudomonadati</taxon>
        <taxon>Bacteroidota</taxon>
        <taxon>Flavobacteriia</taxon>
        <taxon>Flavobacteriales</taxon>
        <taxon>Flavobacteriaceae</taxon>
        <taxon>Aquimarina</taxon>
    </lineage>
</organism>
<dbReference type="PROSITE" id="PS51257">
    <property type="entry name" value="PROKAR_LIPOPROTEIN"/>
    <property type="match status" value="1"/>
</dbReference>
<dbReference type="PANTHER" id="PTHR46361:SF3">
    <property type="entry name" value="ELECTRON CARRIER_ PROTEIN DISULFIDE OXIDOREDUCTASE"/>
    <property type="match status" value="1"/>
</dbReference>
<sequence length="320" mass="36964">MKNLLIIIMICFSFACRGSKQVIQDTIKPSSSEYDMADKKDSVKITIPIEKKAPETRIEEIKTEKEKKDSVKIAIPIEEKAPEDSTGKIQIKKKPTEANTSPGPTSPPPTHQSWNALLKKHVSSNGNVNYSGFIQDRAAFKVYLNKLRDNIPATHWSRNDKLAYWINVYNAFTVKLIIDNYPIKSIKDIKNPWDLRFFRLGKKWYTLNDIEHRILRKMGDPRIHFGINCASFSCPPLLNKAFTRQNVDQELEKLTVAFINDPKRNTISSDRIQLSKIFSWFGKDFKKEGTLIDFLNKYSKVTINNNAKKSFKDYDWALNQ</sequence>
<feature type="domain" description="DUF547" evidence="2">
    <location>
        <begin position="154"/>
        <end position="259"/>
    </location>
</feature>
<keyword evidence="4" id="KW-1185">Reference proteome</keyword>
<reference evidence="3 4" key="1">
    <citation type="journal article" date="2013" name="Int. J. Syst. Evol. Microbiol.">
        <title>Aquimarina gracilis sp. nov., isolated from the gut microflora of a mussel, Mytilus coruscus, and emended description of Aquimarina spongiae.</title>
        <authorList>
            <person name="Park S.C."/>
            <person name="Choe H.N."/>
            <person name="Baik K.S."/>
            <person name="Seong C.N."/>
        </authorList>
    </citation>
    <scope>NUCLEOTIDE SEQUENCE [LARGE SCALE GENOMIC DNA]</scope>
    <source>
        <strain evidence="3 4">PSC32</strain>
    </source>
</reference>
<dbReference type="Pfam" id="PF04784">
    <property type="entry name" value="DUF547"/>
    <property type="match status" value="1"/>
</dbReference>
<evidence type="ECO:0000256" key="1">
    <source>
        <dbReference type="SAM" id="MobiDB-lite"/>
    </source>
</evidence>
<evidence type="ECO:0000313" key="3">
    <source>
        <dbReference type="EMBL" id="MEB3345250.1"/>
    </source>
</evidence>
<evidence type="ECO:0000313" key="4">
    <source>
        <dbReference type="Proteomes" id="UP001327027"/>
    </source>
</evidence>
<dbReference type="Proteomes" id="UP001327027">
    <property type="component" value="Unassembled WGS sequence"/>
</dbReference>
<dbReference type="RefSeq" id="WP_324179281.1">
    <property type="nucleotide sequence ID" value="NZ_BAABAW010000008.1"/>
</dbReference>
<name>A0ABU5ZTA2_9FLAO</name>
<feature type="compositionally biased region" description="Basic and acidic residues" evidence="1">
    <location>
        <begin position="75"/>
        <end position="86"/>
    </location>
</feature>
<dbReference type="EMBL" id="JAYKLX010000003">
    <property type="protein sequence ID" value="MEB3345250.1"/>
    <property type="molecule type" value="Genomic_DNA"/>
</dbReference>
<evidence type="ECO:0000259" key="2">
    <source>
        <dbReference type="Pfam" id="PF04784"/>
    </source>
</evidence>
<comment type="caution">
    <text evidence="3">The sequence shown here is derived from an EMBL/GenBank/DDBJ whole genome shotgun (WGS) entry which is preliminary data.</text>
</comment>